<comment type="similarity">
    <text evidence="2">Belongs to the prokaryotic sulfate-binding protein family.</text>
</comment>
<evidence type="ECO:0000256" key="5">
    <source>
        <dbReference type="ARBA" id="ARBA00022764"/>
    </source>
</evidence>
<dbReference type="GO" id="GO:1902358">
    <property type="term" value="P:sulfate transmembrane transport"/>
    <property type="evidence" value="ECO:0007669"/>
    <property type="project" value="InterPro"/>
</dbReference>
<comment type="subcellular location">
    <subcellularLocation>
        <location evidence="1">Periplasm</location>
    </subcellularLocation>
</comment>
<keyword evidence="7" id="KW-1185">Reference proteome</keyword>
<sequence length="229" mass="26465">MQKQTIFEALQLPTGWREIANKPEWGLFKFGHTHPLESNSGLITLVLMAYDFHNKCRQLEVSDLVDIDFQNWLRSFSRSISGLSNSSGNLMKDMVLKGPSVYDALFVYENLAIDYLKSAQGRWGNFYIHYPERNLWSDNPYYILKTPWATEKHHHAARLFLRFLLSEPVQKQALVHGFRPGNPAIPINEPDSPFVQYRSAGLSIDLNQVCHAPSAEVLENLMRTWERSR</sequence>
<protein>
    <recommendedName>
        <fullName evidence="8">ABC transporter substrate-binding protein</fullName>
    </recommendedName>
</protein>
<dbReference type="PANTHER" id="PTHR30368">
    <property type="entry name" value="SULFATE-BINDING PROTEIN"/>
    <property type="match status" value="1"/>
</dbReference>
<evidence type="ECO:0000256" key="1">
    <source>
        <dbReference type="ARBA" id="ARBA00004418"/>
    </source>
</evidence>
<dbReference type="Gene3D" id="3.40.190.10">
    <property type="entry name" value="Periplasmic binding protein-like II"/>
    <property type="match status" value="1"/>
</dbReference>
<accession>A0A251XDE6</accession>
<dbReference type="RefSeq" id="WP_176329664.1">
    <property type="nucleotide sequence ID" value="NZ_MSLT01000001.1"/>
</dbReference>
<evidence type="ECO:0000313" key="7">
    <source>
        <dbReference type="Proteomes" id="UP000194798"/>
    </source>
</evidence>
<organism evidence="6 7">
    <name type="scientific">Thioflexithrix psekupsensis</name>
    <dbReference type="NCBI Taxonomy" id="1570016"/>
    <lineage>
        <taxon>Bacteria</taxon>
        <taxon>Pseudomonadati</taxon>
        <taxon>Pseudomonadota</taxon>
        <taxon>Gammaproteobacteria</taxon>
        <taxon>Thiotrichales</taxon>
        <taxon>Thioflexithrix</taxon>
    </lineage>
</organism>
<dbReference type="InterPro" id="IPR005669">
    <property type="entry name" value="Thiosulph/SO4-bd"/>
</dbReference>
<keyword evidence="4" id="KW-0732">Signal</keyword>
<evidence type="ECO:0000256" key="3">
    <source>
        <dbReference type="ARBA" id="ARBA00022448"/>
    </source>
</evidence>
<evidence type="ECO:0000313" key="6">
    <source>
        <dbReference type="EMBL" id="OUD16240.1"/>
    </source>
</evidence>
<name>A0A251XDE6_9GAMM</name>
<dbReference type="GO" id="GO:0140104">
    <property type="term" value="F:molecular carrier activity"/>
    <property type="evidence" value="ECO:0007669"/>
    <property type="project" value="InterPro"/>
</dbReference>
<dbReference type="SUPFAM" id="SSF53850">
    <property type="entry name" value="Periplasmic binding protein-like II"/>
    <property type="match status" value="1"/>
</dbReference>
<evidence type="ECO:0000256" key="2">
    <source>
        <dbReference type="ARBA" id="ARBA00006099"/>
    </source>
</evidence>
<evidence type="ECO:0000256" key="4">
    <source>
        <dbReference type="ARBA" id="ARBA00022729"/>
    </source>
</evidence>
<gene>
    <name evidence="6" type="ORF">TPSD3_00515</name>
</gene>
<reference evidence="6 7" key="1">
    <citation type="submission" date="2016-12" db="EMBL/GenBank/DDBJ databases">
        <title>Thioflexothrix psekupsii D3 genome sequencing and assembly.</title>
        <authorList>
            <person name="Fomenkov A."/>
            <person name="Vincze T."/>
            <person name="Grabovich M."/>
            <person name="Anton B.P."/>
            <person name="Dubinina G."/>
            <person name="Orlova M."/>
            <person name="Belousova E."/>
            <person name="Roberts R.J."/>
        </authorList>
    </citation>
    <scope>NUCLEOTIDE SEQUENCE [LARGE SCALE GENOMIC DNA]</scope>
    <source>
        <strain evidence="6">D3</strain>
    </source>
</reference>
<proteinExistence type="inferred from homology"/>
<evidence type="ECO:0008006" key="8">
    <source>
        <dbReference type="Google" id="ProtNLM"/>
    </source>
</evidence>
<dbReference type="AlphaFoldDB" id="A0A251XDE6"/>
<dbReference type="GO" id="GO:0042597">
    <property type="term" value="C:periplasmic space"/>
    <property type="evidence" value="ECO:0007669"/>
    <property type="project" value="UniProtKB-SubCell"/>
</dbReference>
<keyword evidence="5" id="KW-0574">Periplasm</keyword>
<dbReference type="PANTHER" id="PTHR30368:SF2">
    <property type="entry name" value="SULFATE-BINDING PROTEIN"/>
    <property type="match status" value="1"/>
</dbReference>
<dbReference type="EMBL" id="MSLT01000001">
    <property type="protein sequence ID" value="OUD16240.1"/>
    <property type="molecule type" value="Genomic_DNA"/>
</dbReference>
<comment type="caution">
    <text evidence="6">The sequence shown here is derived from an EMBL/GenBank/DDBJ whole genome shotgun (WGS) entry which is preliminary data.</text>
</comment>
<dbReference type="Proteomes" id="UP000194798">
    <property type="component" value="Unassembled WGS sequence"/>
</dbReference>
<keyword evidence="3" id="KW-0813">Transport</keyword>